<reference evidence="1 2" key="1">
    <citation type="submission" date="2023-06" db="EMBL/GenBank/DDBJ databases">
        <title>Parasedimentitalea psychrophila sp. nov., a psychrophilic bacterium isolated from deep-sea sediment.</title>
        <authorList>
            <person name="Li A."/>
        </authorList>
    </citation>
    <scope>NUCLEOTIDE SEQUENCE [LARGE SCALE GENOMIC DNA]</scope>
    <source>
        <strain evidence="1 2">QS115</strain>
    </source>
</reference>
<dbReference type="RefSeq" id="WP_270921303.1">
    <property type="nucleotide sequence ID" value="NZ_CP127247.1"/>
</dbReference>
<organism evidence="1 2">
    <name type="scientific">Parasedimentitalea psychrophila</name>
    <dbReference type="NCBI Taxonomy" id="2997337"/>
    <lineage>
        <taxon>Bacteria</taxon>
        <taxon>Pseudomonadati</taxon>
        <taxon>Pseudomonadota</taxon>
        <taxon>Alphaproteobacteria</taxon>
        <taxon>Rhodobacterales</taxon>
        <taxon>Paracoccaceae</taxon>
        <taxon>Parasedimentitalea</taxon>
    </lineage>
</organism>
<keyword evidence="2" id="KW-1185">Reference proteome</keyword>
<dbReference type="KEGG" id="ppso:QPJ95_17310"/>
<dbReference type="EMBL" id="CP127247">
    <property type="protein sequence ID" value="WIY24338.1"/>
    <property type="molecule type" value="Genomic_DNA"/>
</dbReference>
<sequence length="75" mass="8717">MIKLNNDPIIDHNRLMDEKEAASLICYSVRALQNWRHRGGGPKFIRVSSRSIRYAYGDVMAWIDQRRVANTSQLL</sequence>
<evidence type="ECO:0000313" key="2">
    <source>
        <dbReference type="Proteomes" id="UP001238334"/>
    </source>
</evidence>
<proteinExistence type="predicted"/>
<dbReference type="GO" id="GO:0003677">
    <property type="term" value="F:DNA binding"/>
    <property type="evidence" value="ECO:0007669"/>
    <property type="project" value="UniProtKB-KW"/>
</dbReference>
<accession>A0A9Y2KXH1</accession>
<dbReference type="InterPro" id="IPR009061">
    <property type="entry name" value="DNA-bd_dom_put_sf"/>
</dbReference>
<evidence type="ECO:0000313" key="1">
    <source>
        <dbReference type="EMBL" id="WIY24338.1"/>
    </source>
</evidence>
<dbReference type="AlphaFoldDB" id="A0A9Y2KXH1"/>
<dbReference type="SUPFAM" id="SSF46955">
    <property type="entry name" value="Putative DNA-binding domain"/>
    <property type="match status" value="1"/>
</dbReference>
<name>A0A9Y2KXH1_9RHOB</name>
<gene>
    <name evidence="1" type="ORF">QPJ95_17310</name>
</gene>
<dbReference type="Proteomes" id="UP001238334">
    <property type="component" value="Chromosome"/>
</dbReference>
<keyword evidence="1" id="KW-0238">DNA-binding</keyword>
<protein>
    <submittedName>
        <fullName evidence="1">DNA-binding protein</fullName>
    </submittedName>
</protein>